<evidence type="ECO:0000313" key="1">
    <source>
        <dbReference type="EMBL" id="KAF7273877.1"/>
    </source>
</evidence>
<reference evidence="1" key="1">
    <citation type="submission" date="2020-08" db="EMBL/GenBank/DDBJ databases">
        <title>Genome sequencing and assembly of the red palm weevil Rhynchophorus ferrugineus.</title>
        <authorList>
            <person name="Dias G.B."/>
            <person name="Bergman C.M."/>
            <person name="Manee M."/>
        </authorList>
    </citation>
    <scope>NUCLEOTIDE SEQUENCE</scope>
    <source>
        <strain evidence="1">AA-2017</strain>
        <tissue evidence="1">Whole larva</tissue>
    </source>
</reference>
<organism evidence="1 2">
    <name type="scientific">Rhynchophorus ferrugineus</name>
    <name type="common">Red palm weevil</name>
    <name type="synonym">Curculio ferrugineus</name>
    <dbReference type="NCBI Taxonomy" id="354439"/>
    <lineage>
        <taxon>Eukaryota</taxon>
        <taxon>Metazoa</taxon>
        <taxon>Ecdysozoa</taxon>
        <taxon>Arthropoda</taxon>
        <taxon>Hexapoda</taxon>
        <taxon>Insecta</taxon>
        <taxon>Pterygota</taxon>
        <taxon>Neoptera</taxon>
        <taxon>Endopterygota</taxon>
        <taxon>Coleoptera</taxon>
        <taxon>Polyphaga</taxon>
        <taxon>Cucujiformia</taxon>
        <taxon>Curculionidae</taxon>
        <taxon>Dryophthorinae</taxon>
        <taxon>Rhynchophorus</taxon>
    </lineage>
</organism>
<dbReference type="AlphaFoldDB" id="A0A834I744"/>
<gene>
    <name evidence="1" type="ORF">GWI33_013437</name>
</gene>
<dbReference type="Proteomes" id="UP000625711">
    <property type="component" value="Unassembled WGS sequence"/>
</dbReference>
<protein>
    <submittedName>
        <fullName evidence="1">Uncharacterized protein</fullName>
    </submittedName>
</protein>
<sequence>MPSLDGKNNPKKSFSYLRGFGKKPQNDCRLRAYTLRLLCGVFSCDAPCHDFGRLWALNNDKKGYYISSKERDRSWIE</sequence>
<evidence type="ECO:0000313" key="2">
    <source>
        <dbReference type="Proteomes" id="UP000625711"/>
    </source>
</evidence>
<name>A0A834I744_RHYFE</name>
<accession>A0A834I744</accession>
<keyword evidence="2" id="KW-1185">Reference proteome</keyword>
<proteinExistence type="predicted"/>
<dbReference type="EMBL" id="JAACXV010013259">
    <property type="protein sequence ID" value="KAF7273877.1"/>
    <property type="molecule type" value="Genomic_DNA"/>
</dbReference>
<comment type="caution">
    <text evidence="1">The sequence shown here is derived from an EMBL/GenBank/DDBJ whole genome shotgun (WGS) entry which is preliminary data.</text>
</comment>